<evidence type="ECO:0000313" key="6">
    <source>
        <dbReference type="Proteomes" id="UP000190328"/>
    </source>
</evidence>
<name>A0A1T4K541_9ENTE</name>
<dbReference type="InterPro" id="IPR000524">
    <property type="entry name" value="Tscrpt_reg_HTH_GntR"/>
</dbReference>
<dbReference type="EMBL" id="FUXI01000001">
    <property type="protein sequence ID" value="SJZ37522.1"/>
    <property type="molecule type" value="Genomic_DNA"/>
</dbReference>
<dbReference type="CDD" id="cd07377">
    <property type="entry name" value="WHTH_GntR"/>
    <property type="match status" value="1"/>
</dbReference>
<reference evidence="5 6" key="1">
    <citation type="submission" date="2017-02" db="EMBL/GenBank/DDBJ databases">
        <authorList>
            <person name="Peterson S.W."/>
        </authorList>
    </citation>
    <scope>NUCLEOTIDE SEQUENCE [LARGE SCALE GENOMIC DNA]</scope>
    <source>
        <strain evidence="5 6">ATCC BAA-1030</strain>
    </source>
</reference>
<keyword evidence="3" id="KW-0804">Transcription</keyword>
<dbReference type="OrthoDB" id="574518at2"/>
<dbReference type="Pfam" id="PF07729">
    <property type="entry name" value="FCD"/>
    <property type="match status" value="1"/>
</dbReference>
<keyword evidence="2 5" id="KW-0238">DNA-binding</keyword>
<dbReference type="SUPFAM" id="SSF48008">
    <property type="entry name" value="GntR ligand-binding domain-like"/>
    <property type="match status" value="1"/>
</dbReference>
<accession>A0A1T4K541</accession>
<dbReference type="Pfam" id="PF00392">
    <property type="entry name" value="GntR"/>
    <property type="match status" value="1"/>
</dbReference>
<dbReference type="PANTHER" id="PTHR43537">
    <property type="entry name" value="TRANSCRIPTIONAL REGULATOR, GNTR FAMILY"/>
    <property type="match status" value="1"/>
</dbReference>
<proteinExistence type="predicted"/>
<keyword evidence="1" id="KW-0805">Transcription regulation</keyword>
<dbReference type="AlphaFoldDB" id="A0A1T4K541"/>
<evidence type="ECO:0000259" key="4">
    <source>
        <dbReference type="PROSITE" id="PS50949"/>
    </source>
</evidence>
<sequence length="227" mass="26649">MLKHTFKYATESSRDFVYRTIQESIVEFYLRPNERISEVAISEELNLSRTPIREALILLESESLIEVRPKVGTYVTKIETDSVKTVVFMRKVIEAEIIRLACEQFSEEDFAAVSQILNAQKTLLSLHDEFDSLFSLDNSFHQAIYKAVGKEETWFKLQKLSSPFNRARKLDIMLGNAIEKRIDEHEELLEIIKNKEIEKIDDFVKKHLNNVDDLLERLHENFSEYFI</sequence>
<gene>
    <name evidence="5" type="ORF">SAMN02745116_00089</name>
</gene>
<dbReference type="GO" id="GO:0003677">
    <property type="term" value="F:DNA binding"/>
    <property type="evidence" value="ECO:0007669"/>
    <property type="project" value="UniProtKB-KW"/>
</dbReference>
<protein>
    <submittedName>
        <fullName evidence="5">DNA-binding transcriptional regulator, GntR family</fullName>
    </submittedName>
</protein>
<dbReference type="Gene3D" id="1.10.10.10">
    <property type="entry name" value="Winged helix-like DNA-binding domain superfamily/Winged helix DNA-binding domain"/>
    <property type="match status" value="1"/>
</dbReference>
<organism evidence="5 6">
    <name type="scientific">Pilibacter termitis</name>
    <dbReference type="NCBI Taxonomy" id="263852"/>
    <lineage>
        <taxon>Bacteria</taxon>
        <taxon>Bacillati</taxon>
        <taxon>Bacillota</taxon>
        <taxon>Bacilli</taxon>
        <taxon>Lactobacillales</taxon>
        <taxon>Enterococcaceae</taxon>
        <taxon>Pilibacter</taxon>
    </lineage>
</organism>
<dbReference type="SMART" id="SM00345">
    <property type="entry name" value="HTH_GNTR"/>
    <property type="match status" value="1"/>
</dbReference>
<evidence type="ECO:0000256" key="3">
    <source>
        <dbReference type="ARBA" id="ARBA00023163"/>
    </source>
</evidence>
<dbReference type="Proteomes" id="UP000190328">
    <property type="component" value="Unassembled WGS sequence"/>
</dbReference>
<dbReference type="GO" id="GO:0003700">
    <property type="term" value="F:DNA-binding transcription factor activity"/>
    <property type="evidence" value="ECO:0007669"/>
    <property type="project" value="InterPro"/>
</dbReference>
<evidence type="ECO:0000313" key="5">
    <source>
        <dbReference type="EMBL" id="SJZ37522.1"/>
    </source>
</evidence>
<dbReference type="STRING" id="263852.SAMN02745116_00089"/>
<dbReference type="PANTHER" id="PTHR43537:SF45">
    <property type="entry name" value="GNTR FAMILY REGULATORY PROTEIN"/>
    <property type="match status" value="1"/>
</dbReference>
<dbReference type="InterPro" id="IPR036390">
    <property type="entry name" value="WH_DNA-bd_sf"/>
</dbReference>
<feature type="domain" description="HTH gntR-type" evidence="4">
    <location>
        <begin position="11"/>
        <end position="78"/>
    </location>
</feature>
<dbReference type="SUPFAM" id="SSF46785">
    <property type="entry name" value="Winged helix' DNA-binding domain"/>
    <property type="match status" value="1"/>
</dbReference>
<dbReference type="InterPro" id="IPR036388">
    <property type="entry name" value="WH-like_DNA-bd_sf"/>
</dbReference>
<dbReference type="PROSITE" id="PS50949">
    <property type="entry name" value="HTH_GNTR"/>
    <property type="match status" value="1"/>
</dbReference>
<evidence type="ECO:0000256" key="2">
    <source>
        <dbReference type="ARBA" id="ARBA00023125"/>
    </source>
</evidence>
<dbReference type="Gene3D" id="1.20.120.530">
    <property type="entry name" value="GntR ligand-binding domain-like"/>
    <property type="match status" value="1"/>
</dbReference>
<dbReference type="RefSeq" id="WP_078806060.1">
    <property type="nucleotide sequence ID" value="NZ_FUXI01000001.1"/>
</dbReference>
<dbReference type="InterPro" id="IPR008920">
    <property type="entry name" value="TF_FadR/GntR_C"/>
</dbReference>
<dbReference type="InterPro" id="IPR011711">
    <property type="entry name" value="GntR_C"/>
</dbReference>
<dbReference type="SMART" id="SM00895">
    <property type="entry name" value="FCD"/>
    <property type="match status" value="1"/>
</dbReference>
<keyword evidence="6" id="KW-1185">Reference proteome</keyword>
<evidence type="ECO:0000256" key="1">
    <source>
        <dbReference type="ARBA" id="ARBA00023015"/>
    </source>
</evidence>